<keyword evidence="8 15" id="KW-0732">Signal</keyword>
<dbReference type="PROSITE" id="PS00131">
    <property type="entry name" value="CARBOXYPEPT_SER_SER"/>
    <property type="match status" value="1"/>
</dbReference>
<comment type="subcellular location">
    <subcellularLocation>
        <location evidence="2">Golgi apparatus</location>
        <location evidence="2">trans-Golgi network membrane</location>
        <topology evidence="2">Single-pass type I membrane protein</topology>
    </subcellularLocation>
</comment>
<evidence type="ECO:0000256" key="5">
    <source>
        <dbReference type="ARBA" id="ARBA00022670"/>
    </source>
</evidence>
<comment type="function">
    <text evidence="14">Protease with a carboxypeptidase B-like function involved in the C-terminal processing of the lysine and arginine residues from protein precursors. Promotes cell fusion and is involved in the programmed cell death.</text>
</comment>
<protein>
    <recommendedName>
        <fullName evidence="15">Carboxypeptidase</fullName>
        <ecNumber evidence="15">3.4.16.-</ecNumber>
    </recommendedName>
</protein>
<dbReference type="EMBL" id="JAGPYM010000001">
    <property type="protein sequence ID" value="KAH6899859.1"/>
    <property type="molecule type" value="Genomic_DNA"/>
</dbReference>
<evidence type="ECO:0000256" key="4">
    <source>
        <dbReference type="ARBA" id="ARBA00022645"/>
    </source>
</evidence>
<dbReference type="GO" id="GO:0006915">
    <property type="term" value="P:apoptotic process"/>
    <property type="evidence" value="ECO:0007669"/>
    <property type="project" value="UniProtKB-KW"/>
</dbReference>
<gene>
    <name evidence="18" type="ORF">B0T10DRAFT_452394</name>
</gene>
<feature type="transmembrane region" description="Helical" evidence="17">
    <location>
        <begin position="509"/>
        <end position="526"/>
    </location>
</feature>
<keyword evidence="7" id="KW-0053">Apoptosis</keyword>
<keyword evidence="5 15" id="KW-0645">Protease</keyword>
<comment type="caution">
    <text evidence="18">The sequence shown here is derived from an EMBL/GenBank/DDBJ whole genome shotgun (WGS) entry which is preliminary data.</text>
</comment>
<reference evidence="18 19" key="1">
    <citation type="journal article" date="2021" name="Nat. Commun.">
        <title>Genetic determinants of endophytism in the Arabidopsis root mycobiome.</title>
        <authorList>
            <person name="Mesny F."/>
            <person name="Miyauchi S."/>
            <person name="Thiergart T."/>
            <person name="Pickel B."/>
            <person name="Atanasova L."/>
            <person name="Karlsson M."/>
            <person name="Huettel B."/>
            <person name="Barry K.W."/>
            <person name="Haridas S."/>
            <person name="Chen C."/>
            <person name="Bauer D."/>
            <person name="Andreopoulos W."/>
            <person name="Pangilinan J."/>
            <person name="LaButti K."/>
            <person name="Riley R."/>
            <person name="Lipzen A."/>
            <person name="Clum A."/>
            <person name="Drula E."/>
            <person name="Henrissat B."/>
            <person name="Kohler A."/>
            <person name="Grigoriev I.V."/>
            <person name="Martin F.M."/>
            <person name="Hacquard S."/>
        </authorList>
    </citation>
    <scope>NUCLEOTIDE SEQUENCE [LARGE SCALE GENOMIC DNA]</scope>
    <source>
        <strain evidence="18 19">MPI-CAGE-CH-0241</strain>
    </source>
</reference>
<sequence>MAFLSCLPAPRRWPALLSLALGPVLASAGDSAADYYVRNLPGVPTDSPPIKMHAGHIEITPEHNGNLFFWHFENQHIADRQRTVIWINGGPGCSSEDGAMMEIGPYRVAKDDKLVLNNGSWHEFANLLFVDNPVGTGFSYVDTDSFLHELDEMADQFVQFLEKFFALFPQYDTDDIYIAGESYAGQHIPYITKAILARNKANPTTPWNLKGLLIGNGWISPKEQYPAYINFAVEKGLIEKDGDTHQQLRHQFRICDKIMSTDPGHVDYSECEAILGICSNLPRKAMAMMPASTCTICGMNWPPDLEFVGPYLRRKDVTAALNINEAKSTGWQECNGAVGSAFSAKGSKPSIELLPAILREVPILLFSGAEDLICNHVGTEDLINKLEWNGAKGFELSPGNWAPRRDWTFEGQPAGFWQEARNLTYVLFYNSSHMVPFDLPRQSRDMLDRFMGINIDQIGGEPADSRIDGEKGPVTTVGGASNKTHEAQDDQEKKLEEAKWAAYQKSGEVVLVIVIIAATAWGYFIWRERRKDAAYHALASNDSSGHLDSVRRNQGAPGDLEAAAFDESELDDLHAQTPTIAAGTRYTVADDDDDDDSDNDSVREKNKNGSSSR</sequence>
<evidence type="ECO:0000256" key="15">
    <source>
        <dbReference type="RuleBase" id="RU361156"/>
    </source>
</evidence>
<keyword evidence="19" id="KW-1185">Reference proteome</keyword>
<dbReference type="AlphaFoldDB" id="A0A9P8WH23"/>
<feature type="region of interest" description="Disordered" evidence="16">
    <location>
        <begin position="461"/>
        <end position="489"/>
    </location>
</feature>
<keyword evidence="9 15" id="KW-0378">Hydrolase</keyword>
<evidence type="ECO:0000256" key="7">
    <source>
        <dbReference type="ARBA" id="ARBA00022703"/>
    </source>
</evidence>
<proteinExistence type="inferred from homology"/>
<dbReference type="SUPFAM" id="SSF53474">
    <property type="entry name" value="alpha/beta-Hydrolases"/>
    <property type="match status" value="1"/>
</dbReference>
<dbReference type="FunFam" id="3.40.50.1820:FF:000121">
    <property type="entry name" value="Carboxypeptidase D"/>
    <property type="match status" value="1"/>
</dbReference>
<evidence type="ECO:0000256" key="11">
    <source>
        <dbReference type="ARBA" id="ARBA00023034"/>
    </source>
</evidence>
<organism evidence="18 19">
    <name type="scientific">Thelonectria olida</name>
    <dbReference type="NCBI Taxonomy" id="1576542"/>
    <lineage>
        <taxon>Eukaryota</taxon>
        <taxon>Fungi</taxon>
        <taxon>Dikarya</taxon>
        <taxon>Ascomycota</taxon>
        <taxon>Pezizomycotina</taxon>
        <taxon>Sordariomycetes</taxon>
        <taxon>Hypocreomycetidae</taxon>
        <taxon>Hypocreales</taxon>
        <taxon>Nectriaceae</taxon>
        <taxon>Thelonectria</taxon>
    </lineage>
</organism>
<evidence type="ECO:0000256" key="17">
    <source>
        <dbReference type="SAM" id="Phobius"/>
    </source>
</evidence>
<keyword evidence="10 17" id="KW-1133">Transmembrane helix</keyword>
<keyword evidence="4 15" id="KW-0121">Carboxypeptidase</keyword>
<dbReference type="InterPro" id="IPR029058">
    <property type="entry name" value="AB_hydrolase_fold"/>
</dbReference>
<evidence type="ECO:0000256" key="6">
    <source>
        <dbReference type="ARBA" id="ARBA00022692"/>
    </source>
</evidence>
<dbReference type="PANTHER" id="PTHR11802">
    <property type="entry name" value="SERINE PROTEASE FAMILY S10 SERINE CARBOXYPEPTIDASE"/>
    <property type="match status" value="1"/>
</dbReference>
<dbReference type="GO" id="GO:0004185">
    <property type="term" value="F:serine-type carboxypeptidase activity"/>
    <property type="evidence" value="ECO:0007669"/>
    <property type="project" value="UniProtKB-UniRule"/>
</dbReference>
<accession>A0A9P8WH23</accession>
<feature type="region of interest" description="Disordered" evidence="16">
    <location>
        <begin position="568"/>
        <end position="613"/>
    </location>
</feature>
<evidence type="ECO:0000313" key="18">
    <source>
        <dbReference type="EMBL" id="KAH6899859.1"/>
    </source>
</evidence>
<keyword evidence="11" id="KW-0333">Golgi apparatus</keyword>
<dbReference type="PANTHER" id="PTHR11802:SF190">
    <property type="entry name" value="PHEROMONE-PROCESSING CARBOXYPEPTIDASE KEX1"/>
    <property type="match status" value="1"/>
</dbReference>
<evidence type="ECO:0000256" key="1">
    <source>
        <dbReference type="ARBA" id="ARBA00001003"/>
    </source>
</evidence>
<dbReference type="Proteomes" id="UP000777438">
    <property type="component" value="Unassembled WGS sequence"/>
</dbReference>
<evidence type="ECO:0000313" key="19">
    <source>
        <dbReference type="Proteomes" id="UP000777438"/>
    </source>
</evidence>
<keyword evidence="12 17" id="KW-0472">Membrane</keyword>
<evidence type="ECO:0000256" key="8">
    <source>
        <dbReference type="ARBA" id="ARBA00022729"/>
    </source>
</evidence>
<evidence type="ECO:0000256" key="13">
    <source>
        <dbReference type="ARBA" id="ARBA00023180"/>
    </source>
</evidence>
<evidence type="ECO:0000256" key="10">
    <source>
        <dbReference type="ARBA" id="ARBA00022989"/>
    </source>
</evidence>
<evidence type="ECO:0000256" key="16">
    <source>
        <dbReference type="SAM" id="MobiDB-lite"/>
    </source>
</evidence>
<dbReference type="InterPro" id="IPR001563">
    <property type="entry name" value="Peptidase_S10"/>
</dbReference>
<dbReference type="GO" id="GO:0006508">
    <property type="term" value="P:proteolysis"/>
    <property type="evidence" value="ECO:0007669"/>
    <property type="project" value="UniProtKB-KW"/>
</dbReference>
<feature type="compositionally biased region" description="Acidic residues" evidence="16">
    <location>
        <begin position="589"/>
        <end position="599"/>
    </location>
</feature>
<dbReference type="GO" id="GO:0005802">
    <property type="term" value="C:trans-Golgi network"/>
    <property type="evidence" value="ECO:0007669"/>
    <property type="project" value="TreeGrafter"/>
</dbReference>
<dbReference type="Gene3D" id="3.40.50.1820">
    <property type="entry name" value="alpha/beta hydrolase"/>
    <property type="match status" value="1"/>
</dbReference>
<evidence type="ECO:0000256" key="3">
    <source>
        <dbReference type="ARBA" id="ARBA00009431"/>
    </source>
</evidence>
<feature type="chain" id="PRO_5040541346" description="Carboxypeptidase" evidence="15">
    <location>
        <begin position="29"/>
        <end position="613"/>
    </location>
</feature>
<keyword evidence="6 17" id="KW-0812">Transmembrane</keyword>
<dbReference type="Pfam" id="PF00450">
    <property type="entry name" value="Peptidase_S10"/>
    <property type="match status" value="1"/>
</dbReference>
<evidence type="ECO:0000256" key="9">
    <source>
        <dbReference type="ARBA" id="ARBA00022801"/>
    </source>
</evidence>
<evidence type="ECO:0000256" key="14">
    <source>
        <dbReference type="ARBA" id="ARBA00037042"/>
    </source>
</evidence>
<comment type="similarity">
    <text evidence="3 15">Belongs to the peptidase S10 family.</text>
</comment>
<feature type="signal peptide" evidence="15">
    <location>
        <begin position="1"/>
        <end position="28"/>
    </location>
</feature>
<evidence type="ECO:0000256" key="12">
    <source>
        <dbReference type="ARBA" id="ARBA00023136"/>
    </source>
</evidence>
<dbReference type="PRINTS" id="PR00724">
    <property type="entry name" value="CRBOXYPTASEC"/>
</dbReference>
<keyword evidence="13" id="KW-0325">Glycoprotein</keyword>
<name>A0A9P8WH23_9HYPO</name>
<comment type="catalytic activity">
    <reaction evidence="1">
        <text>Preferential release of a C-terminal arginine or lysine residue.</text>
        <dbReference type="EC" id="3.4.16.6"/>
    </reaction>
</comment>
<dbReference type="InterPro" id="IPR018202">
    <property type="entry name" value="Ser_caboxypep_ser_AS"/>
</dbReference>
<dbReference type="OrthoDB" id="443318at2759"/>
<evidence type="ECO:0000256" key="2">
    <source>
        <dbReference type="ARBA" id="ARBA00004393"/>
    </source>
</evidence>
<dbReference type="EC" id="3.4.16.-" evidence="15"/>